<keyword evidence="4 6" id="KW-0687">Ribonucleoprotein</keyword>
<organism evidence="7 8">
    <name type="scientific">Hufsiella ginkgonis</name>
    <dbReference type="NCBI Taxonomy" id="2695274"/>
    <lineage>
        <taxon>Bacteria</taxon>
        <taxon>Pseudomonadati</taxon>
        <taxon>Bacteroidota</taxon>
        <taxon>Sphingobacteriia</taxon>
        <taxon>Sphingobacteriales</taxon>
        <taxon>Sphingobacteriaceae</taxon>
        <taxon>Hufsiella</taxon>
    </lineage>
</organism>
<keyword evidence="6" id="KW-0694">RNA-binding</keyword>
<keyword evidence="8" id="KW-1185">Reference proteome</keyword>
<evidence type="ECO:0000256" key="4">
    <source>
        <dbReference type="ARBA" id="ARBA00023274"/>
    </source>
</evidence>
<comment type="function">
    <text evidence="1 6">Forms part of the ribosomal stalk, playing a central role in the interaction of the ribosome with GTP-bound translation factors.</text>
</comment>
<keyword evidence="6" id="KW-0699">rRNA-binding</keyword>
<dbReference type="CDD" id="cd05797">
    <property type="entry name" value="Ribosomal_L10"/>
    <property type="match status" value="1"/>
</dbReference>
<comment type="subunit">
    <text evidence="6">Part of the ribosomal stalk of the 50S ribosomal subunit. The N-terminus interacts with L11 and the large rRNA to form the base of the stalk. The C-terminus forms an elongated spine to which L12 dimers bind in a sequential fashion forming a multimeric L10(L12)X complex.</text>
</comment>
<dbReference type="HAMAP" id="MF_00362">
    <property type="entry name" value="Ribosomal_uL10"/>
    <property type="match status" value="1"/>
</dbReference>
<dbReference type="AlphaFoldDB" id="A0A7K1Y4T2"/>
<comment type="caution">
    <text evidence="7">The sequence shown here is derived from an EMBL/GenBank/DDBJ whole genome shotgun (WGS) entry which is preliminary data.</text>
</comment>
<reference evidence="7 8" key="1">
    <citation type="submission" date="2019-11" db="EMBL/GenBank/DDBJ databases">
        <title>Pedobacter sp. HMF7056 Genome sequencing and assembly.</title>
        <authorList>
            <person name="Kang H."/>
            <person name="Kim H."/>
            <person name="Joh K."/>
        </authorList>
    </citation>
    <scope>NUCLEOTIDE SEQUENCE [LARGE SCALE GENOMIC DNA]</scope>
    <source>
        <strain evidence="7 8">HMF7056</strain>
    </source>
</reference>
<evidence type="ECO:0000256" key="2">
    <source>
        <dbReference type="ARBA" id="ARBA00008889"/>
    </source>
</evidence>
<dbReference type="GO" id="GO:1990904">
    <property type="term" value="C:ribonucleoprotein complex"/>
    <property type="evidence" value="ECO:0007669"/>
    <property type="project" value="UniProtKB-KW"/>
</dbReference>
<proteinExistence type="inferred from homology"/>
<evidence type="ECO:0000313" key="8">
    <source>
        <dbReference type="Proteomes" id="UP000451233"/>
    </source>
</evidence>
<dbReference type="GO" id="GO:0070180">
    <property type="term" value="F:large ribosomal subunit rRNA binding"/>
    <property type="evidence" value="ECO:0007669"/>
    <property type="project" value="UniProtKB-UniRule"/>
</dbReference>
<keyword evidence="3 6" id="KW-0689">Ribosomal protein</keyword>
<comment type="similarity">
    <text evidence="2 6">Belongs to the universal ribosomal protein uL10 family.</text>
</comment>
<evidence type="ECO:0000256" key="6">
    <source>
        <dbReference type="HAMAP-Rule" id="MF_00362"/>
    </source>
</evidence>
<dbReference type="InterPro" id="IPR043141">
    <property type="entry name" value="Ribosomal_uL10-like_sf"/>
</dbReference>
<evidence type="ECO:0000313" key="7">
    <source>
        <dbReference type="EMBL" id="MXV17857.1"/>
    </source>
</evidence>
<dbReference type="Gene3D" id="6.10.250.290">
    <property type="match status" value="1"/>
</dbReference>
<dbReference type="Proteomes" id="UP000451233">
    <property type="component" value="Unassembled WGS sequence"/>
</dbReference>
<gene>
    <name evidence="6" type="primary">rplJ</name>
    <name evidence="7" type="ORF">GS398_21330</name>
</gene>
<dbReference type="PANTHER" id="PTHR11560">
    <property type="entry name" value="39S RIBOSOMAL PROTEIN L10, MITOCHONDRIAL"/>
    <property type="match status" value="1"/>
</dbReference>
<evidence type="ECO:0000256" key="5">
    <source>
        <dbReference type="ARBA" id="ARBA00035202"/>
    </source>
</evidence>
<protein>
    <recommendedName>
        <fullName evidence="5 6">Large ribosomal subunit protein uL10</fullName>
    </recommendedName>
</protein>
<evidence type="ECO:0000256" key="1">
    <source>
        <dbReference type="ARBA" id="ARBA00002633"/>
    </source>
</evidence>
<dbReference type="NCBIfam" id="NF000955">
    <property type="entry name" value="PRK00099.1-1"/>
    <property type="match status" value="1"/>
</dbReference>
<dbReference type="InterPro" id="IPR001790">
    <property type="entry name" value="Ribosomal_uL10"/>
</dbReference>
<accession>A0A7K1Y4T2</accession>
<dbReference type="Gene3D" id="3.30.70.1730">
    <property type="match status" value="1"/>
</dbReference>
<dbReference type="EMBL" id="WVHS01000006">
    <property type="protein sequence ID" value="MXV17857.1"/>
    <property type="molecule type" value="Genomic_DNA"/>
</dbReference>
<dbReference type="InterPro" id="IPR022973">
    <property type="entry name" value="Ribosomal_uL10_bac"/>
</dbReference>
<dbReference type="GO" id="GO:0005840">
    <property type="term" value="C:ribosome"/>
    <property type="evidence" value="ECO:0007669"/>
    <property type="project" value="UniProtKB-KW"/>
</dbReference>
<name>A0A7K1Y4T2_9SPHI</name>
<dbReference type="InterPro" id="IPR047865">
    <property type="entry name" value="Ribosomal_uL10_bac_type"/>
</dbReference>
<dbReference type="Pfam" id="PF00466">
    <property type="entry name" value="Ribosomal_L10"/>
    <property type="match status" value="1"/>
</dbReference>
<evidence type="ECO:0000256" key="3">
    <source>
        <dbReference type="ARBA" id="ARBA00022980"/>
    </source>
</evidence>
<dbReference type="RefSeq" id="WP_160908863.1">
    <property type="nucleotide sequence ID" value="NZ_WVHS01000006.1"/>
</dbReference>
<sequence>MNREEKQEIVQALTDQINEYGNFYITDTSNLTVAKINAIRRKCFENGITIQVAKNKLLIKAMEAAGGEYSGVYGELKGSSTIMFSSSANAPAKLIKELRKGKETKPALKVAFIDSSIFIGDSQIDALVNLKSKEQLIGEIIGLLQSPAKNVISALQSGGNTIAGLVKTLQERG</sequence>
<dbReference type="GO" id="GO:0006412">
    <property type="term" value="P:translation"/>
    <property type="evidence" value="ECO:0007669"/>
    <property type="project" value="UniProtKB-UniRule"/>
</dbReference>
<dbReference type="SUPFAM" id="SSF160369">
    <property type="entry name" value="Ribosomal protein L10-like"/>
    <property type="match status" value="1"/>
</dbReference>